<protein>
    <submittedName>
        <fullName evidence="1">Uncharacterized protein</fullName>
    </submittedName>
</protein>
<sequence length="113" mass="12810">MPSTIPKTTPWAIEEDVFISLSREAPLGTPSRSDGLRKVTERLNGFLQDNGFTHRRALPEVRKRYTVKELKKLNAWELLDPSVNKRAYNRVQDWISDSTNATMLAIIEGAIVA</sequence>
<reference evidence="1 2" key="1">
    <citation type="submission" date="2019-07" db="EMBL/GenBank/DDBJ databases">
        <title>Finished genome of Venturia effusa.</title>
        <authorList>
            <person name="Young C.A."/>
            <person name="Cox M.P."/>
            <person name="Ganley A.R.D."/>
            <person name="David W.J."/>
        </authorList>
    </citation>
    <scope>NUCLEOTIDE SEQUENCE [LARGE SCALE GENOMIC DNA]</scope>
    <source>
        <strain evidence="2">albino</strain>
    </source>
</reference>
<dbReference type="OrthoDB" id="3938302at2759"/>
<dbReference type="AlphaFoldDB" id="A0A517LED4"/>
<evidence type="ECO:0000313" key="2">
    <source>
        <dbReference type="Proteomes" id="UP000316270"/>
    </source>
</evidence>
<gene>
    <name evidence="1" type="ORF">FKW77_008757</name>
</gene>
<accession>A0A517LED4</accession>
<name>A0A517LED4_9PEZI</name>
<dbReference type="EMBL" id="CP042194">
    <property type="protein sequence ID" value="QDS74002.1"/>
    <property type="molecule type" value="Genomic_DNA"/>
</dbReference>
<keyword evidence="2" id="KW-1185">Reference proteome</keyword>
<organism evidence="1 2">
    <name type="scientific">Venturia effusa</name>
    <dbReference type="NCBI Taxonomy" id="50376"/>
    <lineage>
        <taxon>Eukaryota</taxon>
        <taxon>Fungi</taxon>
        <taxon>Dikarya</taxon>
        <taxon>Ascomycota</taxon>
        <taxon>Pezizomycotina</taxon>
        <taxon>Dothideomycetes</taxon>
        <taxon>Pleosporomycetidae</taxon>
        <taxon>Venturiales</taxon>
        <taxon>Venturiaceae</taxon>
        <taxon>Venturia</taxon>
    </lineage>
</organism>
<proteinExistence type="predicted"/>
<evidence type="ECO:0000313" key="1">
    <source>
        <dbReference type="EMBL" id="QDS74002.1"/>
    </source>
</evidence>
<dbReference type="Proteomes" id="UP000316270">
    <property type="component" value="Chromosome 10"/>
</dbReference>